<keyword evidence="2" id="KW-1185">Reference proteome</keyword>
<dbReference type="RefSeq" id="WP_064219274.1">
    <property type="nucleotide sequence ID" value="NZ_LVXZ01000110.1"/>
</dbReference>
<dbReference type="EMBL" id="LVXZ01000110">
    <property type="protein sequence ID" value="OAP90959.1"/>
    <property type="molecule type" value="Genomic_DNA"/>
</dbReference>
<reference evidence="1 2" key="1">
    <citation type="submission" date="2016-04" db="EMBL/GenBank/DDBJ databases">
        <title>Acidithiobacillus ferrooxidans genome sequencing and assembly.</title>
        <authorList>
            <person name="Zhou Z."/>
        </authorList>
    </citation>
    <scope>NUCLEOTIDE SEQUENCE [LARGE SCALE GENOMIC DNA]</scope>
    <source>
        <strain evidence="1 2">BY0502</strain>
    </source>
</reference>
<evidence type="ECO:0000313" key="1">
    <source>
        <dbReference type="EMBL" id="OAP90959.1"/>
    </source>
</evidence>
<evidence type="ECO:0000313" key="2">
    <source>
        <dbReference type="Proteomes" id="UP000078302"/>
    </source>
</evidence>
<protein>
    <submittedName>
        <fullName evidence="1">Uncharacterized protein</fullName>
    </submittedName>
</protein>
<name>A0A179BHZ3_ACIFR</name>
<accession>A0A179BHZ3</accession>
<dbReference type="Proteomes" id="UP000078302">
    <property type="component" value="Unassembled WGS sequence"/>
</dbReference>
<dbReference type="OrthoDB" id="6058at2"/>
<dbReference type="AlphaFoldDB" id="A0A179BHZ3"/>
<comment type="caution">
    <text evidence="1">The sequence shown here is derived from an EMBL/GenBank/DDBJ whole genome shotgun (WGS) entry which is preliminary data.</text>
</comment>
<proteinExistence type="predicted"/>
<sequence>MILDIQAPDLPFKAVTDLAKNLADTLNLKVIHDGHGRLIFRPATEDGKDAINPIVSVPARPNLPVKTAQALRKVQMVAPKSAVLATDGARIAVIPHPAKNWKEVKV</sequence>
<organism evidence="1 2">
    <name type="scientific">Acidithiobacillus ferrooxidans</name>
    <name type="common">Thiobacillus ferrooxidans</name>
    <dbReference type="NCBI Taxonomy" id="920"/>
    <lineage>
        <taxon>Bacteria</taxon>
        <taxon>Pseudomonadati</taxon>
        <taxon>Pseudomonadota</taxon>
        <taxon>Acidithiobacillia</taxon>
        <taxon>Acidithiobacillales</taxon>
        <taxon>Acidithiobacillaceae</taxon>
        <taxon>Acidithiobacillus</taxon>
    </lineage>
</organism>
<gene>
    <name evidence="1" type="ORF">A4H96_08955</name>
</gene>